<dbReference type="SUPFAM" id="SSF53067">
    <property type="entry name" value="Actin-like ATPase domain"/>
    <property type="match status" value="2"/>
</dbReference>
<reference evidence="3" key="1">
    <citation type="submission" date="2020-08" db="EMBL/GenBank/DDBJ databases">
        <title>Genome public.</title>
        <authorList>
            <person name="Liu C."/>
            <person name="Sun Q."/>
        </authorList>
    </citation>
    <scope>NUCLEOTIDE SEQUENCE</scope>
    <source>
        <strain evidence="3">NSJ-12</strain>
    </source>
</reference>
<comment type="caution">
    <text evidence="3">The sequence shown here is derived from an EMBL/GenBank/DDBJ whole genome shotgun (WGS) entry which is preliminary data.</text>
</comment>
<keyword evidence="4" id="KW-1185">Reference proteome</keyword>
<evidence type="ECO:0000313" key="4">
    <source>
        <dbReference type="Proteomes" id="UP000655830"/>
    </source>
</evidence>
<evidence type="ECO:0000259" key="1">
    <source>
        <dbReference type="Pfam" id="PF17989"/>
    </source>
</evidence>
<proteinExistence type="predicted"/>
<accession>A0A926EDP7</accession>
<protein>
    <submittedName>
        <fullName evidence="3">ParM/StbA family protein</fullName>
    </submittedName>
</protein>
<feature type="domain" description="Actin homologue MreB-like C-terminal" evidence="2">
    <location>
        <begin position="164"/>
        <end position="279"/>
    </location>
</feature>
<dbReference type="Proteomes" id="UP000655830">
    <property type="component" value="Unassembled WGS sequence"/>
</dbReference>
<feature type="domain" description="Actin-like protein N-terminal" evidence="1">
    <location>
        <begin position="9"/>
        <end position="145"/>
    </location>
</feature>
<dbReference type="EMBL" id="JACRSY010000008">
    <property type="protein sequence ID" value="MBC8579116.1"/>
    <property type="molecule type" value="Genomic_DNA"/>
</dbReference>
<dbReference type="Gene3D" id="3.30.420.40">
    <property type="match status" value="2"/>
</dbReference>
<organism evidence="3 4">
    <name type="scientific">Zhenhengia yiwuensis</name>
    <dbReference type="NCBI Taxonomy" id="2763666"/>
    <lineage>
        <taxon>Bacteria</taxon>
        <taxon>Bacillati</taxon>
        <taxon>Bacillota</taxon>
        <taxon>Clostridia</taxon>
        <taxon>Lachnospirales</taxon>
        <taxon>Lachnospiraceae</taxon>
        <taxon>Zhenhengia</taxon>
    </lineage>
</organism>
<dbReference type="Pfam" id="PF17989">
    <property type="entry name" value="ALP_N"/>
    <property type="match status" value="1"/>
</dbReference>
<dbReference type="AlphaFoldDB" id="A0A926EDP7"/>
<sequence length="309" mass="34319">MCNKVKKLGIDMGNRTICVAGLNEFNEIVKAYTNSVYSLDTALISGDVVTFNGLSLALGVGQITLTNVDKTNREHLEHQILWSVYSVYGTGTHYIDLGIGLPISIYKAKKEQYKDEIEKLGTLEGTINGKAISVNLTNVKIFAEGHASIKTLANYIDKDNTTLLIDIGMKTTDVLLLEYNGKFTINKYATINIALYDIYKVLQDEIAQQGVEVSIEEIDKRINGNKPVIRTEKGDYNLMTNLKSTVHVCRDIMKDIENKFGKTILHDKVFTGGGSEKFLNAVAGKIKNNIDIPTDMRYYSNSIGYLLGL</sequence>
<evidence type="ECO:0000259" key="2">
    <source>
        <dbReference type="Pfam" id="PF21522"/>
    </source>
</evidence>
<evidence type="ECO:0000313" key="3">
    <source>
        <dbReference type="EMBL" id="MBC8579116.1"/>
    </source>
</evidence>
<dbReference type="Pfam" id="PF21522">
    <property type="entry name" value="MreB-like_C"/>
    <property type="match status" value="1"/>
</dbReference>
<name>A0A926EDP7_9FIRM</name>
<gene>
    <name evidence="3" type="ORF">H8718_06145</name>
</gene>
<dbReference type="RefSeq" id="WP_249332271.1">
    <property type="nucleotide sequence ID" value="NZ_JACRSY010000008.1"/>
</dbReference>
<dbReference type="InterPro" id="IPR040607">
    <property type="entry name" value="ALP_N"/>
</dbReference>
<dbReference type="InterPro" id="IPR049067">
    <property type="entry name" value="MreB-like_C"/>
</dbReference>
<dbReference type="InterPro" id="IPR043129">
    <property type="entry name" value="ATPase_NBD"/>
</dbReference>